<evidence type="ECO:0000256" key="2">
    <source>
        <dbReference type="ARBA" id="ARBA00008114"/>
    </source>
</evidence>
<reference evidence="10" key="1">
    <citation type="submission" date="2020-02" db="EMBL/GenBank/DDBJ databases">
        <authorList>
            <person name="Meier V. D."/>
        </authorList>
    </citation>
    <scope>NUCLEOTIDE SEQUENCE</scope>
    <source>
        <strain evidence="10">AVDCRST_MAG82</strain>
    </source>
</reference>
<dbReference type="InterPro" id="IPR027469">
    <property type="entry name" value="Cation_efflux_TMD_sf"/>
</dbReference>
<feature type="transmembrane region" description="Helical" evidence="7">
    <location>
        <begin position="152"/>
        <end position="171"/>
    </location>
</feature>
<feature type="domain" description="Cation efflux protein transmembrane" evidence="8">
    <location>
        <begin position="9"/>
        <end position="202"/>
    </location>
</feature>
<dbReference type="SUPFAM" id="SSF160240">
    <property type="entry name" value="Cation efflux protein cytoplasmic domain-like"/>
    <property type="match status" value="1"/>
</dbReference>
<dbReference type="EMBL" id="CADCVA010000359">
    <property type="protein sequence ID" value="CAA9441504.1"/>
    <property type="molecule type" value="Genomic_DNA"/>
</dbReference>
<dbReference type="AlphaFoldDB" id="A0A6J4QJA0"/>
<dbReference type="GO" id="GO:0005886">
    <property type="term" value="C:plasma membrane"/>
    <property type="evidence" value="ECO:0007669"/>
    <property type="project" value="TreeGrafter"/>
</dbReference>
<evidence type="ECO:0000256" key="3">
    <source>
        <dbReference type="ARBA" id="ARBA00022448"/>
    </source>
</evidence>
<feature type="transmembrane region" description="Helical" evidence="7">
    <location>
        <begin position="109"/>
        <end position="131"/>
    </location>
</feature>
<feature type="transmembrane region" description="Helical" evidence="7">
    <location>
        <begin position="76"/>
        <end position="97"/>
    </location>
</feature>
<evidence type="ECO:0000256" key="7">
    <source>
        <dbReference type="SAM" id="Phobius"/>
    </source>
</evidence>
<feature type="domain" description="Cation efflux protein cytoplasmic" evidence="9">
    <location>
        <begin position="222"/>
        <end position="286"/>
    </location>
</feature>
<dbReference type="InterPro" id="IPR050291">
    <property type="entry name" value="CDF_Transporter"/>
</dbReference>
<sequence>MDKKSRTVLFSISSNALLLAVKLVAGVLTGSASVLSEAVHSATDLVASVVAFVAVRRSESPPDEDHNYGHGRFENLAGVFEGAILLGVGAGVIYGAVDGIVNGTELEFLGFGIGVMALSAVVNFFVSRWLLRVARETDSRALEAEGYNLRTDVWGAAGVAVGLLAALATGWTVLDPIIAALIGLVILWTAFRLISGSTRVLLDESLPEEELGVVEGVIGGEVRSDPRIRGYHKLRARKSGPQRHIDFHLQLRADTTLGEAHKISDALEERIRHSLPNSDVLIHLEDDRSLIDEDRERQRPRLPR</sequence>
<gene>
    <name evidence="10" type="ORF">AVDCRST_MAG82-2947</name>
</gene>
<feature type="transmembrane region" description="Helical" evidence="7">
    <location>
        <begin position="38"/>
        <end position="55"/>
    </location>
</feature>
<accession>A0A6J4QJA0</accession>
<organism evidence="10">
    <name type="scientific">uncultured Rubrobacteraceae bacterium</name>
    <dbReference type="NCBI Taxonomy" id="349277"/>
    <lineage>
        <taxon>Bacteria</taxon>
        <taxon>Bacillati</taxon>
        <taxon>Actinomycetota</taxon>
        <taxon>Rubrobacteria</taxon>
        <taxon>Rubrobacterales</taxon>
        <taxon>Rubrobacteraceae</taxon>
        <taxon>environmental samples</taxon>
    </lineage>
</organism>
<dbReference type="GO" id="GO:0015093">
    <property type="term" value="F:ferrous iron transmembrane transporter activity"/>
    <property type="evidence" value="ECO:0007669"/>
    <property type="project" value="TreeGrafter"/>
</dbReference>
<dbReference type="Gene3D" id="3.30.70.1350">
    <property type="entry name" value="Cation efflux protein, cytoplasmic domain"/>
    <property type="match status" value="1"/>
</dbReference>
<comment type="subcellular location">
    <subcellularLocation>
        <location evidence="1">Membrane</location>
        <topology evidence="1">Multi-pass membrane protein</topology>
    </subcellularLocation>
</comment>
<protein>
    <submittedName>
        <fullName evidence="10">Cobalt-zinc-cadmium resistance protein</fullName>
    </submittedName>
</protein>
<keyword evidence="6 7" id="KW-0472">Membrane</keyword>
<keyword evidence="5 7" id="KW-1133">Transmembrane helix</keyword>
<dbReference type="GO" id="GO:0015341">
    <property type="term" value="F:zinc efflux antiporter activity"/>
    <property type="evidence" value="ECO:0007669"/>
    <property type="project" value="TreeGrafter"/>
</dbReference>
<dbReference type="Gene3D" id="1.20.1510.10">
    <property type="entry name" value="Cation efflux protein transmembrane domain"/>
    <property type="match status" value="1"/>
</dbReference>
<evidence type="ECO:0000259" key="9">
    <source>
        <dbReference type="Pfam" id="PF16916"/>
    </source>
</evidence>
<dbReference type="FunFam" id="1.20.1510.10:FF:000006">
    <property type="entry name" value="Divalent cation efflux transporter"/>
    <property type="match status" value="1"/>
</dbReference>
<dbReference type="InterPro" id="IPR027470">
    <property type="entry name" value="Cation_efflux_CTD"/>
</dbReference>
<dbReference type="GO" id="GO:0006882">
    <property type="term" value="P:intracellular zinc ion homeostasis"/>
    <property type="evidence" value="ECO:0007669"/>
    <property type="project" value="TreeGrafter"/>
</dbReference>
<dbReference type="PANTHER" id="PTHR43840">
    <property type="entry name" value="MITOCHONDRIAL METAL TRANSPORTER 1-RELATED"/>
    <property type="match status" value="1"/>
</dbReference>
<evidence type="ECO:0000256" key="4">
    <source>
        <dbReference type="ARBA" id="ARBA00022692"/>
    </source>
</evidence>
<evidence type="ECO:0000313" key="10">
    <source>
        <dbReference type="EMBL" id="CAA9441504.1"/>
    </source>
</evidence>
<feature type="transmembrane region" description="Helical" evidence="7">
    <location>
        <begin position="7"/>
        <end position="32"/>
    </location>
</feature>
<dbReference type="NCBIfam" id="TIGR01297">
    <property type="entry name" value="CDF"/>
    <property type="match status" value="1"/>
</dbReference>
<name>A0A6J4QJA0_9ACTN</name>
<dbReference type="Pfam" id="PF16916">
    <property type="entry name" value="ZT_dimer"/>
    <property type="match status" value="1"/>
</dbReference>
<feature type="transmembrane region" description="Helical" evidence="7">
    <location>
        <begin position="177"/>
        <end position="194"/>
    </location>
</feature>
<dbReference type="Pfam" id="PF01545">
    <property type="entry name" value="Cation_efflux"/>
    <property type="match status" value="1"/>
</dbReference>
<evidence type="ECO:0000256" key="5">
    <source>
        <dbReference type="ARBA" id="ARBA00022989"/>
    </source>
</evidence>
<evidence type="ECO:0000259" key="8">
    <source>
        <dbReference type="Pfam" id="PF01545"/>
    </source>
</evidence>
<proteinExistence type="inferred from homology"/>
<dbReference type="InterPro" id="IPR002524">
    <property type="entry name" value="Cation_efflux"/>
</dbReference>
<dbReference type="InterPro" id="IPR036837">
    <property type="entry name" value="Cation_efflux_CTD_sf"/>
</dbReference>
<keyword evidence="3" id="KW-0813">Transport</keyword>
<evidence type="ECO:0000256" key="1">
    <source>
        <dbReference type="ARBA" id="ARBA00004141"/>
    </source>
</evidence>
<keyword evidence="4 7" id="KW-0812">Transmembrane</keyword>
<dbReference type="SUPFAM" id="SSF161111">
    <property type="entry name" value="Cation efflux protein transmembrane domain-like"/>
    <property type="match status" value="1"/>
</dbReference>
<dbReference type="GO" id="GO:0015086">
    <property type="term" value="F:cadmium ion transmembrane transporter activity"/>
    <property type="evidence" value="ECO:0007669"/>
    <property type="project" value="TreeGrafter"/>
</dbReference>
<dbReference type="InterPro" id="IPR058533">
    <property type="entry name" value="Cation_efflux_TM"/>
</dbReference>
<comment type="similarity">
    <text evidence="2">Belongs to the cation diffusion facilitator (CDF) transporter (TC 2.A.4) family.</text>
</comment>
<evidence type="ECO:0000256" key="6">
    <source>
        <dbReference type="ARBA" id="ARBA00023136"/>
    </source>
</evidence>
<dbReference type="PANTHER" id="PTHR43840:SF15">
    <property type="entry name" value="MITOCHONDRIAL METAL TRANSPORTER 1-RELATED"/>
    <property type="match status" value="1"/>
</dbReference>